<dbReference type="GO" id="GO:0005216">
    <property type="term" value="F:monoatomic ion channel activity"/>
    <property type="evidence" value="ECO:0007669"/>
    <property type="project" value="InterPro"/>
</dbReference>
<dbReference type="AlphaFoldDB" id="A0A2I2ZG57"/>
<dbReference type="Pfam" id="PF18139">
    <property type="entry name" value="LSDAT_euk"/>
    <property type="match status" value="1"/>
</dbReference>
<comment type="subcellular location">
    <subcellularLocation>
        <location evidence="1">Membrane</location>
        <topology evidence="1">Multi-pass membrane protein</topology>
    </subcellularLocation>
</comment>
<feature type="compositionally biased region" description="Basic and acidic residues" evidence="8">
    <location>
        <begin position="1130"/>
        <end position="1140"/>
    </location>
</feature>
<dbReference type="Ensembl" id="ENSGGOT00000051075.1">
    <property type="protein sequence ID" value="ENSGGOP00000046259.1"/>
    <property type="gene ID" value="ENSGGOG00000007588.3"/>
</dbReference>
<feature type="region of interest" description="Disordered" evidence="8">
    <location>
        <begin position="1"/>
        <end position="30"/>
    </location>
</feature>
<protein>
    <submittedName>
        <fullName evidence="13">Transient receptor potential cation channel subfamily M member 5</fullName>
    </submittedName>
</protein>
<keyword evidence="6 9" id="KW-0472">Membrane</keyword>
<dbReference type="InterPro" id="IPR057366">
    <property type="entry name" value="TRPM-like"/>
</dbReference>
<feature type="domain" description="TRPM SLOG" evidence="11">
    <location>
        <begin position="39"/>
        <end position="268"/>
    </location>
</feature>
<dbReference type="PANTHER" id="PTHR13800:SF5">
    <property type="entry name" value="TRANSIENT RECEPTOR POTENTIAL CATION CHANNEL SUBFAMILY M MEMBER 5"/>
    <property type="match status" value="1"/>
</dbReference>
<dbReference type="PANTHER" id="PTHR13800">
    <property type="entry name" value="TRANSIENT RECEPTOR POTENTIAL CATION CHANNEL, SUBFAMILY M, MEMBER 6"/>
    <property type="match status" value="1"/>
</dbReference>
<feature type="transmembrane region" description="Helical" evidence="9">
    <location>
        <begin position="928"/>
        <end position="948"/>
    </location>
</feature>
<reference evidence="13 14" key="2">
    <citation type="journal article" date="2012" name="Nature">
        <title>Insights into hominid evolution from the gorilla genome sequence.</title>
        <authorList>
            <person name="Scally A."/>
            <person name="Dutheil J.Y."/>
            <person name="Hillier L.W."/>
            <person name="Jordan G.E."/>
            <person name="Goodhead I."/>
            <person name="Herrero J."/>
            <person name="Hobolth A."/>
            <person name="Lappalainen T."/>
            <person name="Mailund T."/>
            <person name="Marques-Bonet T."/>
            <person name="McCarthy S."/>
            <person name="Montgomery S.H."/>
            <person name="Schwalie P.C."/>
            <person name="Tang Y.A."/>
            <person name="Ward M.C."/>
            <person name="Xue Y."/>
            <person name="Yngvadottir B."/>
            <person name="Alkan C."/>
            <person name="Andersen L.N."/>
            <person name="Ayub Q."/>
            <person name="Ball E.V."/>
            <person name="Beal K."/>
            <person name="Bradley B.J."/>
            <person name="Chen Y."/>
            <person name="Clee C.M."/>
            <person name="Fitzgerald S."/>
            <person name="Graves T.A."/>
            <person name="Gu Y."/>
            <person name="Heath P."/>
            <person name="Heger A."/>
            <person name="Karakoc E."/>
            <person name="Kolb-Kokocinski A."/>
            <person name="Laird G.K."/>
            <person name="Lunter G."/>
            <person name="Meader S."/>
            <person name="Mort M."/>
            <person name="Mullikin J.C."/>
            <person name="Munch K."/>
            <person name="O'Connor T.D."/>
            <person name="Phillips A.D."/>
            <person name="Prado-Martinez J."/>
            <person name="Rogers A.S."/>
            <person name="Sajjadian S."/>
            <person name="Schmidt D."/>
            <person name="Shaw K."/>
            <person name="Simpson J.T."/>
            <person name="Stenson P.D."/>
            <person name="Turner D.J."/>
            <person name="Vigilant L."/>
            <person name="Vilella A.J."/>
            <person name="Whitener W."/>
            <person name="Zhu B."/>
            <person name="Cooper D.N."/>
            <person name="de Jong P."/>
            <person name="Dermitzakis E.T."/>
            <person name="Eichler E.E."/>
            <person name="Flicek P."/>
            <person name="Goldman N."/>
            <person name="Mundy N.I."/>
            <person name="Ning Z."/>
            <person name="Odom D.T."/>
            <person name="Ponting C.P."/>
            <person name="Quail M.A."/>
            <person name="Ryder O.A."/>
            <person name="Searle S.M."/>
            <person name="Warren W.C."/>
            <person name="Wilson R.K."/>
            <person name="Schierup M.H."/>
            <person name="Rogers J."/>
            <person name="Tyler-Smith C."/>
            <person name="Durbin R."/>
        </authorList>
    </citation>
    <scope>NUCLEOTIDE SEQUENCE [LARGE SCALE GENOMIC DNA]</scope>
</reference>
<feature type="transmembrane region" description="Helical" evidence="9">
    <location>
        <begin position="790"/>
        <end position="809"/>
    </location>
</feature>
<reference evidence="13" key="3">
    <citation type="submission" date="2025-08" db="UniProtKB">
        <authorList>
            <consortium name="Ensembl"/>
        </authorList>
    </citation>
    <scope>IDENTIFICATION</scope>
</reference>
<feature type="transmembrane region" description="Helical" evidence="9">
    <location>
        <begin position="852"/>
        <end position="873"/>
    </location>
</feature>
<dbReference type="EMBL" id="CABD030077145">
    <property type="status" value="NOT_ANNOTATED_CDS"/>
    <property type="molecule type" value="Genomic_DNA"/>
</dbReference>
<evidence type="ECO:0000313" key="14">
    <source>
        <dbReference type="Proteomes" id="UP000001519"/>
    </source>
</evidence>
<dbReference type="Proteomes" id="UP000001519">
    <property type="component" value="Chromosome 11"/>
</dbReference>
<evidence type="ECO:0000313" key="13">
    <source>
        <dbReference type="Ensembl" id="ENSGGOP00000046259.1"/>
    </source>
</evidence>
<dbReference type="InterPro" id="IPR005821">
    <property type="entry name" value="Ion_trans_dom"/>
</dbReference>
<keyword evidence="7" id="KW-0407">Ion channel</keyword>
<keyword evidence="2" id="KW-0813">Transport</keyword>
<feature type="domain" description="TRPM-like" evidence="12">
    <location>
        <begin position="367"/>
        <end position="487"/>
    </location>
</feature>
<dbReference type="Pfam" id="PF00520">
    <property type="entry name" value="Ion_trans"/>
    <property type="match status" value="1"/>
</dbReference>
<sequence length="1151" mass="129166">MQDVQGPRPGSPRDAEDRRELGLHRGEVDFGGSGKKRGKFVRVPSGVAPSVLFDLLLAEWHLPAPNLVVSLVGEEQPFAMKSWLRDVLRKGLVKAAQSTGAWILTSALRVGLARHVGQAVRDHSLASTSTKVRVVAVGMASLGRVLHRRILEETQEDFPVHYPEDDGGSQGPLCSLDSNLSHFILVEPGPPGKGDGLTELRLRLEKHISEQRTGYGGTGSIEIPVLCLLVNGDPSTLERISRAVEQAAPWLILAGSGGIADVLAALVNQPHLLVPKVAEKQFKEKFPSEHFSWEDIVRWTELLQNITLHQHLLTVYDFEQEGSEELDTVILKALVKACKSHSQEPQDYLDELKLAVAWDRVDIAKSEIFNGDVEWKSCDLEEVMVDALVSNKPEFVRLFVDNGADVADFLTYGRLQELYRSVSPKSLLFDLLQRKQEEARLTLAGLGTQQAREPPAGPPAFSLHEVSRVLKDFLQDACRGFYQDGRPGGRRKAAHGPEVREPLAGPVPVGRRGGRGGAGQEGVAAALAACKILKEMSHLEMEAEAARAIREAKYEQLALDLFSECYSNSEDRAFALLVRRNRCWSKTTCLHLATEADAKAFFAHDGVQAFLTRIWWGDMAAGTPILRLLGAFLCPALVYTNLITFSEEAPLRTGLEDLQELDSLDTEKSPLYGLQSRVEELVEAPRAQGDRGPRAVFLLTRWRKFWGAPVTVFLGNVVMYFAFLFLFTYVLLVDFRPPPQGPSGPEVTLYFWVFTLVLEEIRQGFFTDEDTHLVKKFTLYVGDNWNKCDMVAIFLFIVGVTCRMLPSAFEAGRTVLAMDFMVFTLRLIHIFAIHKQLGPKIIVVERMMKDVFFFLFFLSVWLVAYGVTTQALLHPHDSRLEWIFRRVLYRPYLQIFGQIPLDEIDEARVNCSTHPLLLEDSPSCPSLYANWLVILLLVTFLLVTNVLLMNLLIAMFSYTFQVVQGNADMFWKFQRYNLIVEYHERPALAPPFILLSHLSLALRRVFKKEAEHKREHLERDLPDPLDQKVVTWETVQKENFLSKMEKRRRDSEGEVLRKTAHSLTACSCRRVDFVAKYLGGLREQEKRIKCLESQINYCSVLVSSVADVLAQGGGPWSSQHCGERSQLVAADHRGGLDGREQPGAGQPPSDT</sequence>
<evidence type="ECO:0000259" key="12">
    <source>
        <dbReference type="Pfam" id="PF25508"/>
    </source>
</evidence>
<gene>
    <name evidence="13" type="primary">TRPM5</name>
</gene>
<dbReference type="GeneTree" id="ENSGT00940000160588"/>
<feature type="compositionally biased region" description="Basic and acidic residues" evidence="8">
    <location>
        <begin position="11"/>
        <end position="28"/>
    </location>
</feature>
<evidence type="ECO:0000256" key="3">
    <source>
        <dbReference type="ARBA" id="ARBA00022692"/>
    </source>
</evidence>
<feature type="region of interest" description="Disordered" evidence="8">
    <location>
        <begin position="1130"/>
        <end position="1151"/>
    </location>
</feature>
<feature type="region of interest" description="Disordered" evidence="8">
    <location>
        <begin position="484"/>
        <end position="516"/>
    </location>
</feature>
<dbReference type="InterPro" id="IPR050927">
    <property type="entry name" value="TRPM"/>
</dbReference>
<evidence type="ECO:0000256" key="4">
    <source>
        <dbReference type="ARBA" id="ARBA00022989"/>
    </source>
</evidence>
<evidence type="ECO:0000256" key="8">
    <source>
        <dbReference type="SAM" id="MobiDB-lite"/>
    </source>
</evidence>
<evidence type="ECO:0000259" key="10">
    <source>
        <dbReference type="Pfam" id="PF00520"/>
    </source>
</evidence>
<dbReference type="Pfam" id="PF25508">
    <property type="entry name" value="TRPM2"/>
    <property type="match status" value="2"/>
</dbReference>
<feature type="transmembrane region" description="Helical" evidence="9">
    <location>
        <begin position="706"/>
        <end position="732"/>
    </location>
</feature>
<evidence type="ECO:0000256" key="1">
    <source>
        <dbReference type="ARBA" id="ARBA00004141"/>
    </source>
</evidence>
<evidence type="ECO:0000256" key="9">
    <source>
        <dbReference type="SAM" id="Phobius"/>
    </source>
</evidence>
<evidence type="ECO:0000256" key="6">
    <source>
        <dbReference type="ARBA" id="ARBA00023136"/>
    </source>
</evidence>
<reference evidence="13" key="4">
    <citation type="submission" date="2025-09" db="UniProtKB">
        <authorList>
            <consortium name="Ensembl"/>
        </authorList>
    </citation>
    <scope>IDENTIFICATION</scope>
</reference>
<accession>A0A2I2ZG57</accession>
<keyword evidence="14" id="KW-1185">Reference proteome</keyword>
<reference evidence="14" key="1">
    <citation type="submission" date="2011-05" db="EMBL/GenBank/DDBJ databases">
        <title>Insights into the evolution of the great apes provided by the gorilla genome.</title>
        <authorList>
            <person name="Scally A."/>
        </authorList>
    </citation>
    <scope>NUCLEOTIDE SEQUENCE [LARGE SCALE GENOMIC DNA]</scope>
</reference>
<dbReference type="GO" id="GO:0070588">
    <property type="term" value="P:calcium ion transmembrane transport"/>
    <property type="evidence" value="ECO:0007669"/>
    <property type="project" value="UniProtKB-ARBA"/>
</dbReference>
<evidence type="ECO:0000256" key="2">
    <source>
        <dbReference type="ARBA" id="ARBA00022448"/>
    </source>
</evidence>
<name>A0A2I2ZG57_GORGO</name>
<keyword evidence="3 9" id="KW-0812">Transmembrane</keyword>
<dbReference type="GO" id="GO:0016020">
    <property type="term" value="C:membrane"/>
    <property type="evidence" value="ECO:0007669"/>
    <property type="project" value="UniProtKB-SubCell"/>
</dbReference>
<feature type="domain" description="TRPM-like" evidence="12">
    <location>
        <begin position="519"/>
        <end position="604"/>
    </location>
</feature>
<evidence type="ECO:0000256" key="7">
    <source>
        <dbReference type="ARBA" id="ARBA00023303"/>
    </source>
</evidence>
<keyword evidence="5" id="KW-0406">Ion transport</keyword>
<feature type="domain" description="Ion transport" evidence="10">
    <location>
        <begin position="721"/>
        <end position="964"/>
    </location>
</feature>
<keyword evidence="4 9" id="KW-1133">Transmembrane helix</keyword>
<organism evidence="13 14">
    <name type="scientific">Gorilla gorilla gorilla</name>
    <name type="common">Western lowland gorilla</name>
    <dbReference type="NCBI Taxonomy" id="9595"/>
    <lineage>
        <taxon>Eukaryota</taxon>
        <taxon>Metazoa</taxon>
        <taxon>Chordata</taxon>
        <taxon>Craniata</taxon>
        <taxon>Vertebrata</taxon>
        <taxon>Euteleostomi</taxon>
        <taxon>Mammalia</taxon>
        <taxon>Eutheria</taxon>
        <taxon>Euarchontoglires</taxon>
        <taxon>Primates</taxon>
        <taxon>Haplorrhini</taxon>
        <taxon>Catarrhini</taxon>
        <taxon>Hominidae</taxon>
        <taxon>Gorilla</taxon>
    </lineage>
</organism>
<evidence type="ECO:0000256" key="5">
    <source>
        <dbReference type="ARBA" id="ARBA00023065"/>
    </source>
</evidence>
<proteinExistence type="predicted"/>
<evidence type="ECO:0000259" key="11">
    <source>
        <dbReference type="Pfam" id="PF18139"/>
    </source>
</evidence>
<dbReference type="InterPro" id="IPR041491">
    <property type="entry name" value="TRPM_SLOG"/>
</dbReference>